<dbReference type="AlphaFoldDB" id="A0A814PA39"/>
<dbReference type="SUPFAM" id="SSF90250">
    <property type="entry name" value="Troponin coil-coiled subunits"/>
    <property type="match status" value="1"/>
</dbReference>
<proteinExistence type="inferred from homology"/>
<comment type="caution">
    <text evidence="3">The sequence shown here is derived from an EMBL/GenBank/DDBJ whole genome shotgun (WGS) entry which is preliminary data.</text>
</comment>
<accession>A0A814PA39</accession>
<dbReference type="InterPro" id="IPR015943">
    <property type="entry name" value="WD40/YVTN_repeat-like_dom_sf"/>
</dbReference>
<evidence type="ECO:0000256" key="2">
    <source>
        <dbReference type="SAM" id="MobiDB-lite"/>
    </source>
</evidence>
<feature type="compositionally biased region" description="Basic and acidic residues" evidence="2">
    <location>
        <begin position="90"/>
        <end position="112"/>
    </location>
</feature>
<feature type="compositionally biased region" description="Basic and acidic residues" evidence="2">
    <location>
        <begin position="281"/>
        <end position="290"/>
    </location>
</feature>
<evidence type="ECO:0000256" key="1">
    <source>
        <dbReference type="ARBA" id="ARBA00009930"/>
    </source>
</evidence>
<dbReference type="Pfam" id="PF00992">
    <property type="entry name" value="Troponin"/>
    <property type="match status" value="1"/>
</dbReference>
<dbReference type="EMBL" id="CAJNOU010000856">
    <property type="protein sequence ID" value="CAF1102843.1"/>
    <property type="molecule type" value="Genomic_DNA"/>
</dbReference>
<dbReference type="PANTHER" id="PTHR13738">
    <property type="entry name" value="TROPONIN I"/>
    <property type="match status" value="1"/>
</dbReference>
<name>A0A814PA39_9BILA</name>
<evidence type="ECO:0000313" key="4">
    <source>
        <dbReference type="Proteomes" id="UP000663889"/>
    </source>
</evidence>
<comment type="similarity">
    <text evidence="1">Belongs to the troponin I family.</text>
</comment>
<dbReference type="Proteomes" id="UP000663889">
    <property type="component" value="Unassembled WGS sequence"/>
</dbReference>
<dbReference type="InterPro" id="IPR001978">
    <property type="entry name" value="Troponin"/>
</dbReference>
<dbReference type="SUPFAM" id="SSF101912">
    <property type="entry name" value="Sema domain"/>
    <property type="match status" value="1"/>
</dbReference>
<organism evidence="3 4">
    <name type="scientific">Rotaria sordida</name>
    <dbReference type="NCBI Taxonomy" id="392033"/>
    <lineage>
        <taxon>Eukaryota</taxon>
        <taxon>Metazoa</taxon>
        <taxon>Spiralia</taxon>
        <taxon>Gnathifera</taxon>
        <taxon>Rotifera</taxon>
        <taxon>Eurotatoria</taxon>
        <taxon>Bdelloidea</taxon>
        <taxon>Philodinida</taxon>
        <taxon>Philodinidae</taxon>
        <taxon>Rotaria</taxon>
    </lineage>
</organism>
<dbReference type="InterPro" id="IPR038077">
    <property type="entry name" value="Troponin_sf"/>
</dbReference>
<sequence length="290" mass="34571">MKILSSNDDDTIYRDDLSLRFMPRQQTTFIVQYIYTFYTKNYIYFITNQPNDIDQTTIITKIIRFCRNSSNSIIRTYSEIPNIGRALTEDEKKARKKAERERKRQEARDAAEKKKRFALTPEKKRKLRLLIMKMASENLQNAAEQRSAARKKYIEEHVKAIPNDLTSLNEAHLVSLVKEFYKQLTESEESRYDFEMKIRKQDYDINELTIKVNDIKGKFIKPTLKKVSKTTQKLQKLNKPKEEEIDFRAHLKQSTNKFALKEEHKDDDKVNFREQIQLKSTKGEHHHEEE</sequence>
<dbReference type="GO" id="GO:0006936">
    <property type="term" value="P:muscle contraction"/>
    <property type="evidence" value="ECO:0007669"/>
    <property type="project" value="TreeGrafter"/>
</dbReference>
<dbReference type="Gene3D" id="2.130.10.10">
    <property type="entry name" value="YVTN repeat-like/Quinoprotein amine dehydrogenase"/>
    <property type="match status" value="1"/>
</dbReference>
<reference evidence="3" key="1">
    <citation type="submission" date="2021-02" db="EMBL/GenBank/DDBJ databases">
        <authorList>
            <person name="Nowell W R."/>
        </authorList>
    </citation>
    <scope>NUCLEOTIDE SEQUENCE</scope>
</reference>
<dbReference type="InterPro" id="IPR036352">
    <property type="entry name" value="Semap_dom_sf"/>
</dbReference>
<protein>
    <recommendedName>
        <fullName evidence="5">Troponin I</fullName>
    </recommendedName>
</protein>
<evidence type="ECO:0000313" key="3">
    <source>
        <dbReference type="EMBL" id="CAF1102843.1"/>
    </source>
</evidence>
<feature type="region of interest" description="Disordered" evidence="2">
    <location>
        <begin position="90"/>
        <end position="115"/>
    </location>
</feature>
<evidence type="ECO:0008006" key="5">
    <source>
        <dbReference type="Google" id="ProtNLM"/>
    </source>
</evidence>
<feature type="compositionally biased region" description="Basic and acidic residues" evidence="2">
    <location>
        <begin position="259"/>
        <end position="272"/>
    </location>
</feature>
<dbReference type="InterPro" id="IPR050875">
    <property type="entry name" value="Troponin_I"/>
</dbReference>
<gene>
    <name evidence="3" type="ORF">SEV965_LOCUS15965</name>
</gene>
<dbReference type="Gene3D" id="1.20.5.350">
    <property type="match status" value="1"/>
</dbReference>
<dbReference type="PANTHER" id="PTHR13738:SF1">
    <property type="entry name" value="TROPONIN I"/>
    <property type="match status" value="1"/>
</dbReference>
<dbReference type="GO" id="GO:0005861">
    <property type="term" value="C:troponin complex"/>
    <property type="evidence" value="ECO:0007669"/>
    <property type="project" value="InterPro"/>
</dbReference>
<feature type="region of interest" description="Disordered" evidence="2">
    <location>
        <begin position="259"/>
        <end position="290"/>
    </location>
</feature>